<dbReference type="EnsemblMetazoa" id="XM_028658204.1">
    <property type="protein sequence ID" value="XP_028514005.1"/>
    <property type="gene ID" value="LOC110236127"/>
</dbReference>
<keyword evidence="3 8" id="KW-1133">Transmembrane helix</keyword>
<evidence type="ECO:0000256" key="2">
    <source>
        <dbReference type="ARBA" id="ARBA00022692"/>
    </source>
</evidence>
<feature type="transmembrane region" description="Helical" evidence="8">
    <location>
        <begin position="383"/>
        <end position="405"/>
    </location>
</feature>
<evidence type="ECO:0000256" key="5">
    <source>
        <dbReference type="ARBA" id="ARBA00023180"/>
    </source>
</evidence>
<name>A0A913YG25_EXADI</name>
<dbReference type="EnsemblMetazoa" id="XM_028658203.1">
    <property type="protein sequence ID" value="XP_028514004.1"/>
    <property type="gene ID" value="LOC110236127"/>
</dbReference>
<evidence type="ECO:0000313" key="11">
    <source>
        <dbReference type="Proteomes" id="UP000887567"/>
    </source>
</evidence>
<keyword evidence="2 8" id="KW-0812">Transmembrane</keyword>
<dbReference type="PROSITE" id="PS50156">
    <property type="entry name" value="SSD"/>
    <property type="match status" value="1"/>
</dbReference>
<evidence type="ECO:0000256" key="3">
    <source>
        <dbReference type="ARBA" id="ARBA00022989"/>
    </source>
</evidence>
<dbReference type="Pfam" id="PF12349">
    <property type="entry name" value="Sterol-sensing"/>
    <property type="match status" value="1"/>
</dbReference>
<dbReference type="InterPro" id="IPR053958">
    <property type="entry name" value="HMGCR/SNAP/NPC1-like_SSD"/>
</dbReference>
<feature type="region of interest" description="Disordered" evidence="7">
    <location>
        <begin position="996"/>
        <end position="1029"/>
    </location>
</feature>
<evidence type="ECO:0000256" key="6">
    <source>
        <dbReference type="ARBA" id="ARBA00038046"/>
    </source>
</evidence>
<dbReference type="PANTHER" id="PTHR45951:SF3">
    <property type="entry name" value="PROTEIN DISPATCHED"/>
    <property type="match status" value="1"/>
</dbReference>
<feature type="transmembrane region" description="Helical" evidence="8">
    <location>
        <begin position="458"/>
        <end position="483"/>
    </location>
</feature>
<feature type="transmembrane region" description="Helical" evidence="8">
    <location>
        <begin position="572"/>
        <end position="592"/>
    </location>
</feature>
<feature type="transmembrane region" description="Helical" evidence="8">
    <location>
        <begin position="939"/>
        <end position="959"/>
    </location>
</feature>
<evidence type="ECO:0000256" key="4">
    <source>
        <dbReference type="ARBA" id="ARBA00023136"/>
    </source>
</evidence>
<feature type="transmembrane region" description="Helical" evidence="8">
    <location>
        <begin position="354"/>
        <end position="377"/>
    </location>
</feature>
<sequence length="1029" mass="117517">MVAKKLSGMTENIEQNNNQQKARGLAHDVIAVVLTILIFAVVIMVGLFSFLPSLGAPPLPSFQKPTKGFDPRGTFLSNRIHTLYLIDKYINSGLLIEQGSNVRRSVSVRKRRSNNENSECQETFRGRIVFTSTKSSNLMTTENLKSLCHLEKKIMKSAPPSYDNFYFGGSPSSCQSHSLGVIVTQFSNKTKCESIDDNDVRKAMDIFEMCSAFYNKGTLNKSCDCKNLKRNGVSDNCPTVPCVCSWKKIVYNTMMYFTDSEFLKTPDQKKLTYAAVVTPTKYNAFELYKYIYDNHLKSVFPEFNGVKVVGFHFANFRFDLFNAVVLQEVKYPISAMILVAICMWLFMESLILSLCAVLTIGFAFVLSYFFYILVYGFAFFPFFNLLTVIFIVGIGADDAFVYYDIFRKTKSDNPKDNLLTLTVKSLKHAAISMFVTSFTTSAAFFANMSSHITAIKTFGIFAGISILTTFLLMITWFPINVMLHERWIQRQNLKKSFSEERLFEDSPKIKETHYCEPETGEQESPKQSLCCMIFRAMDFPCRLVPMSKTLFSKLSENFFESWLPSMIFKKKLYLLWIIFFAGLTGGFSYLSLVSPGLHLPKITDFQMFSSSSTIEQYNLHIKQHFRYANDVSVNPKMEIELIWGVKPVDNGNYLDPDDKGTLDYDHSFNPKFTSDSQIWLSSFCKSLRKQVFYSGRSGSLCSFETIRNRCSQSRKPLCCKNATFPFPKDIIENCMTELGLPRHDIYHPRGNNNTKMMRISFSSNVHWSKDYNEMDTFWKQIFHWSNEQFSQAPPEFKNGWIACERLHLMYSIQECLLKDTVTSMMIAIGMAFVVMLLTTLNVLISIYAIVTIIGIIATTVGSLVLLGWELVVLESIVLSVAVGLSIDFTMHYGVAYRLSPNREDRKDRVRYSFMHVGPAVFMATFTTFITGLVMMPADVLVYIQLGQFIMIVMFFSWLFSNFAFMSLNAFIGPTGNFAQLNVIEFCERKKELQIIPDEKKPKEKSKPVDTAKTSLLPKTHGIENKSYTD</sequence>
<dbReference type="RefSeq" id="XP_028514005.1">
    <property type="nucleotide sequence ID" value="XM_028658204.1"/>
</dbReference>
<feature type="compositionally biased region" description="Basic and acidic residues" evidence="7">
    <location>
        <begin position="996"/>
        <end position="1009"/>
    </location>
</feature>
<dbReference type="Proteomes" id="UP000887567">
    <property type="component" value="Unplaced"/>
</dbReference>
<evidence type="ECO:0000256" key="8">
    <source>
        <dbReference type="SAM" id="Phobius"/>
    </source>
</evidence>
<feature type="compositionally biased region" description="Basic and acidic residues" evidence="7">
    <location>
        <begin position="1020"/>
        <end position="1029"/>
    </location>
</feature>
<dbReference type="InterPro" id="IPR052081">
    <property type="entry name" value="Dispatched_Hh_regulator"/>
</dbReference>
<dbReference type="OMA" id="SEEICCN"/>
<dbReference type="AlphaFoldDB" id="A0A913YG25"/>
<feature type="transmembrane region" description="Helical" evidence="8">
    <location>
        <begin position="911"/>
        <end position="933"/>
    </location>
</feature>
<dbReference type="Gene3D" id="1.20.1640.10">
    <property type="entry name" value="Multidrug efflux transporter AcrB transmembrane domain"/>
    <property type="match status" value="2"/>
</dbReference>
<dbReference type="SUPFAM" id="SSF82866">
    <property type="entry name" value="Multidrug efflux transporter AcrB transmembrane domain"/>
    <property type="match status" value="2"/>
</dbReference>
<feature type="transmembrane region" description="Helical" evidence="8">
    <location>
        <begin position="847"/>
        <end position="870"/>
    </location>
</feature>
<dbReference type="OrthoDB" id="193905at2759"/>
<accession>A0A913YG25</accession>
<dbReference type="GO" id="GO:0016020">
    <property type="term" value="C:membrane"/>
    <property type="evidence" value="ECO:0007669"/>
    <property type="project" value="UniProtKB-SubCell"/>
</dbReference>
<keyword evidence="11" id="KW-1185">Reference proteome</keyword>
<feature type="domain" description="SSD" evidence="9">
    <location>
        <begin position="357"/>
        <end position="483"/>
    </location>
</feature>
<feature type="transmembrane region" description="Helical" evidence="8">
    <location>
        <begin position="29"/>
        <end position="51"/>
    </location>
</feature>
<evidence type="ECO:0000313" key="10">
    <source>
        <dbReference type="EnsemblMetazoa" id="XP_028514004.1"/>
    </source>
</evidence>
<keyword evidence="4 8" id="KW-0472">Membrane</keyword>
<comment type="similarity">
    <text evidence="6">Belongs to the dispatched family.</text>
</comment>
<proteinExistence type="inferred from homology"/>
<reference evidence="10" key="1">
    <citation type="submission" date="2022-11" db="UniProtKB">
        <authorList>
            <consortium name="EnsemblMetazoa"/>
        </authorList>
    </citation>
    <scope>IDENTIFICATION</scope>
</reference>
<dbReference type="PANTHER" id="PTHR45951">
    <property type="entry name" value="PROTEIN DISPATCHED-RELATED"/>
    <property type="match status" value="1"/>
</dbReference>
<dbReference type="GeneID" id="110236127"/>
<dbReference type="GO" id="GO:0007224">
    <property type="term" value="P:smoothened signaling pathway"/>
    <property type="evidence" value="ECO:0007669"/>
    <property type="project" value="TreeGrafter"/>
</dbReference>
<feature type="transmembrane region" description="Helical" evidence="8">
    <location>
        <begin position="876"/>
        <end position="899"/>
    </location>
</feature>
<keyword evidence="5" id="KW-0325">Glycoprotein</keyword>
<evidence type="ECO:0000256" key="7">
    <source>
        <dbReference type="SAM" id="MobiDB-lite"/>
    </source>
</evidence>
<evidence type="ECO:0000259" key="9">
    <source>
        <dbReference type="PROSITE" id="PS50156"/>
    </source>
</evidence>
<comment type="subcellular location">
    <subcellularLocation>
        <location evidence="1">Membrane</location>
        <topology evidence="1">Multi-pass membrane protein</topology>
    </subcellularLocation>
</comment>
<organism evidence="10 11">
    <name type="scientific">Exaiptasia diaphana</name>
    <name type="common">Tropical sea anemone</name>
    <name type="synonym">Aiptasia pulchella</name>
    <dbReference type="NCBI Taxonomy" id="2652724"/>
    <lineage>
        <taxon>Eukaryota</taxon>
        <taxon>Metazoa</taxon>
        <taxon>Cnidaria</taxon>
        <taxon>Anthozoa</taxon>
        <taxon>Hexacorallia</taxon>
        <taxon>Actiniaria</taxon>
        <taxon>Aiptasiidae</taxon>
        <taxon>Exaiptasia</taxon>
    </lineage>
</organism>
<dbReference type="GO" id="GO:0022857">
    <property type="term" value="F:transmembrane transporter activity"/>
    <property type="evidence" value="ECO:0007669"/>
    <property type="project" value="TreeGrafter"/>
</dbReference>
<feature type="transmembrane region" description="Helical" evidence="8">
    <location>
        <begin position="821"/>
        <end position="840"/>
    </location>
</feature>
<protein>
    <recommendedName>
        <fullName evidence="9">SSD domain-containing protein</fullName>
    </recommendedName>
</protein>
<dbReference type="RefSeq" id="XP_028514004.1">
    <property type="nucleotide sequence ID" value="XM_028658203.1"/>
</dbReference>
<dbReference type="InterPro" id="IPR000731">
    <property type="entry name" value="SSD"/>
</dbReference>
<evidence type="ECO:0000256" key="1">
    <source>
        <dbReference type="ARBA" id="ARBA00004141"/>
    </source>
</evidence>